<dbReference type="GO" id="GO:0140662">
    <property type="term" value="F:ATP-dependent protein folding chaperone"/>
    <property type="evidence" value="ECO:0007669"/>
    <property type="project" value="InterPro"/>
</dbReference>
<proteinExistence type="inferred from homology"/>
<reference evidence="6" key="1">
    <citation type="submission" date="2022-01" db="UniProtKB">
        <authorList>
            <consortium name="EnsemblMetazoa"/>
        </authorList>
    </citation>
    <scope>IDENTIFICATION</scope>
</reference>
<dbReference type="Gene3D" id="3.50.7.10">
    <property type="entry name" value="GroEL"/>
    <property type="match status" value="1"/>
</dbReference>
<dbReference type="FunFam" id="3.50.7.10:FF:000001">
    <property type="entry name" value="60 kDa chaperonin"/>
    <property type="match status" value="1"/>
</dbReference>
<dbReference type="PROSITE" id="PS00296">
    <property type="entry name" value="CHAPERONINS_CPN60"/>
    <property type="match status" value="1"/>
</dbReference>
<dbReference type="NCBIfam" id="NF009487">
    <property type="entry name" value="PRK12849.1"/>
    <property type="match status" value="1"/>
</dbReference>
<dbReference type="KEGG" id="clec:106665752"/>
<dbReference type="NCBIfam" id="NF000592">
    <property type="entry name" value="PRK00013.1"/>
    <property type="match status" value="1"/>
</dbReference>
<dbReference type="OMA" id="NAMHATR"/>
<name>A0A8I6RQY6_CIMLE</name>
<protein>
    <recommendedName>
        <fullName evidence="8">Heat shock protein 60</fullName>
    </recommendedName>
</protein>
<dbReference type="SUPFAM" id="SSF54849">
    <property type="entry name" value="GroEL-intermediate domain like"/>
    <property type="match status" value="1"/>
</dbReference>
<dbReference type="SUPFAM" id="SSF52029">
    <property type="entry name" value="GroEL apical domain-like"/>
    <property type="match status" value="1"/>
</dbReference>
<dbReference type="CDD" id="cd03344">
    <property type="entry name" value="GroEL"/>
    <property type="match status" value="1"/>
</dbReference>
<dbReference type="RefSeq" id="XP_014247930.1">
    <property type="nucleotide sequence ID" value="XM_014392444.2"/>
</dbReference>
<dbReference type="GeneID" id="106665752"/>
<dbReference type="SUPFAM" id="SSF48592">
    <property type="entry name" value="GroEL equatorial domain-like"/>
    <property type="match status" value="1"/>
</dbReference>
<dbReference type="NCBIfam" id="NF009489">
    <property type="entry name" value="PRK12851.1"/>
    <property type="match status" value="1"/>
</dbReference>
<dbReference type="NCBIfam" id="TIGR02348">
    <property type="entry name" value="GroEL"/>
    <property type="match status" value="1"/>
</dbReference>
<dbReference type="Gene3D" id="3.30.260.10">
    <property type="entry name" value="TCP-1-like chaperonin intermediate domain"/>
    <property type="match status" value="1"/>
</dbReference>
<dbReference type="EnsemblMetazoa" id="XM_014392444.2">
    <property type="protein sequence ID" value="XP_014247930.1"/>
    <property type="gene ID" value="LOC106665752"/>
</dbReference>
<dbReference type="InterPro" id="IPR027409">
    <property type="entry name" value="GroEL-like_apical_dom_sf"/>
</dbReference>
<evidence type="ECO:0000256" key="2">
    <source>
        <dbReference type="ARBA" id="ARBA00022741"/>
    </source>
</evidence>
<dbReference type="InterPro" id="IPR018370">
    <property type="entry name" value="Chaperonin_Cpn60_CS"/>
</dbReference>
<dbReference type="GO" id="GO:0042026">
    <property type="term" value="P:protein refolding"/>
    <property type="evidence" value="ECO:0007669"/>
    <property type="project" value="InterPro"/>
</dbReference>
<dbReference type="GO" id="GO:0005524">
    <property type="term" value="F:ATP binding"/>
    <property type="evidence" value="ECO:0007669"/>
    <property type="project" value="UniProtKB-KW"/>
</dbReference>
<evidence type="ECO:0000256" key="4">
    <source>
        <dbReference type="ARBA" id="ARBA00023186"/>
    </source>
</evidence>
<dbReference type="OrthoDB" id="6605412at2759"/>
<evidence type="ECO:0000313" key="7">
    <source>
        <dbReference type="Proteomes" id="UP000494040"/>
    </source>
</evidence>
<comment type="similarity">
    <text evidence="1 5">Belongs to the chaperonin (HSP60) family.</text>
</comment>
<keyword evidence="4" id="KW-0143">Chaperone</keyword>
<accession>A0A8I6RQY6</accession>
<dbReference type="NCBIfam" id="NF009488">
    <property type="entry name" value="PRK12850.1"/>
    <property type="match status" value="1"/>
</dbReference>
<sequence>MLRTITFPKRFFLLNITNVGKNQTYFKHGNTIRYYAKEIKFGPEVRSMMLEGVEILADVVGMTMGPKGRNVVLEQYKSEPKITKDGVTVAKSLDLKDRFKNIGVSLVKEVADNTNKKAGDGTTTATVLACSIAKESMNSIKKGGNPSEIRKGVMMAVDTVVKHLRNISKEINTPEEIRQVAIISSNGDQEIGELISTAMEKVGKNGVITVKEGTTLYDEVEVIKGLDIEHGYLSPYFVNTKKSSKVEFQHSYILFCDYKLSQMRQIVPALELAVKHKKPLLVVAEDIEGDALTTLVINKLRANLEVCGVKAPSFGEGRTESLKDMAAATGGYVFSEDSHLDLADVKLEHFGQADEIICTNEETLILKGHGKQKDIDMRVEIINYLIEKAKNNFIRDGLQERKARLISGVAVIKIGGHSELDINERKDRVTDALNATKAAVEEGIVAGGGTALIRCIEQLQQLTPANDELKEGIEIIMKALQMPCYTIAKNAGVEPSVVVNKVSELQGNMGYNAVTGQYVDMIREGIIDPTKVVRTATTDAAGVASLLTAAEAVIAFLPEKKVKKQDDSDTEEE</sequence>
<dbReference type="InterPro" id="IPR002423">
    <property type="entry name" value="Cpn60/GroEL/TCP-1"/>
</dbReference>
<dbReference type="InterPro" id="IPR027413">
    <property type="entry name" value="GROEL-like_equatorial_sf"/>
</dbReference>
<dbReference type="PANTHER" id="PTHR45633">
    <property type="entry name" value="60 KDA HEAT SHOCK PROTEIN, MITOCHONDRIAL"/>
    <property type="match status" value="1"/>
</dbReference>
<keyword evidence="7" id="KW-1185">Reference proteome</keyword>
<dbReference type="PRINTS" id="PR00298">
    <property type="entry name" value="CHAPERONIN60"/>
</dbReference>
<dbReference type="Gene3D" id="1.10.560.10">
    <property type="entry name" value="GroEL-like equatorial domain"/>
    <property type="match status" value="1"/>
</dbReference>
<keyword evidence="3" id="KW-0067">ATP-binding</keyword>
<dbReference type="InterPro" id="IPR027410">
    <property type="entry name" value="TCP-1-like_intermed_sf"/>
</dbReference>
<evidence type="ECO:0000256" key="1">
    <source>
        <dbReference type="ARBA" id="ARBA00006607"/>
    </source>
</evidence>
<dbReference type="AlphaFoldDB" id="A0A8I6RQY6"/>
<dbReference type="InterPro" id="IPR001844">
    <property type="entry name" value="Cpn60/GroEL"/>
</dbReference>
<evidence type="ECO:0000256" key="5">
    <source>
        <dbReference type="RuleBase" id="RU000418"/>
    </source>
</evidence>
<evidence type="ECO:0000313" key="6">
    <source>
        <dbReference type="EnsemblMetazoa" id="XP_014247930.1"/>
    </source>
</evidence>
<dbReference type="Proteomes" id="UP000494040">
    <property type="component" value="Unassembled WGS sequence"/>
</dbReference>
<organism evidence="6 7">
    <name type="scientific">Cimex lectularius</name>
    <name type="common">Bed bug</name>
    <name type="synonym">Acanthia lectularia</name>
    <dbReference type="NCBI Taxonomy" id="79782"/>
    <lineage>
        <taxon>Eukaryota</taxon>
        <taxon>Metazoa</taxon>
        <taxon>Ecdysozoa</taxon>
        <taxon>Arthropoda</taxon>
        <taxon>Hexapoda</taxon>
        <taxon>Insecta</taxon>
        <taxon>Pterygota</taxon>
        <taxon>Neoptera</taxon>
        <taxon>Paraneoptera</taxon>
        <taxon>Hemiptera</taxon>
        <taxon>Heteroptera</taxon>
        <taxon>Panheteroptera</taxon>
        <taxon>Cimicomorpha</taxon>
        <taxon>Cimicidae</taxon>
        <taxon>Cimex</taxon>
    </lineage>
</organism>
<evidence type="ECO:0008006" key="8">
    <source>
        <dbReference type="Google" id="ProtNLM"/>
    </source>
</evidence>
<keyword evidence="2" id="KW-0547">Nucleotide-binding</keyword>
<dbReference type="Pfam" id="PF00118">
    <property type="entry name" value="Cpn60_TCP1"/>
    <property type="match status" value="1"/>
</dbReference>
<evidence type="ECO:0000256" key="3">
    <source>
        <dbReference type="ARBA" id="ARBA00022840"/>
    </source>
</evidence>